<dbReference type="AlphaFoldDB" id="A0A6C0HGS2"/>
<accession>A0A6C0HGS2</accession>
<dbReference type="EMBL" id="MN739947">
    <property type="protein sequence ID" value="QHT79306.1"/>
    <property type="molecule type" value="Genomic_DNA"/>
</dbReference>
<proteinExistence type="predicted"/>
<reference evidence="1" key="1">
    <citation type="journal article" date="2020" name="Nature">
        <title>Giant virus diversity and host interactions through global metagenomics.</title>
        <authorList>
            <person name="Schulz F."/>
            <person name="Roux S."/>
            <person name="Paez-Espino D."/>
            <person name="Jungbluth S."/>
            <person name="Walsh D.A."/>
            <person name="Denef V.J."/>
            <person name="McMahon K.D."/>
            <person name="Konstantinidis K.T."/>
            <person name="Eloe-Fadrosh E.A."/>
            <person name="Kyrpides N.C."/>
            <person name="Woyke T."/>
        </authorList>
    </citation>
    <scope>NUCLEOTIDE SEQUENCE</scope>
    <source>
        <strain evidence="1">GVMAG-M-3300023179-99</strain>
    </source>
</reference>
<protein>
    <submittedName>
        <fullName evidence="1">Uncharacterized protein</fullName>
    </submittedName>
</protein>
<organism evidence="1">
    <name type="scientific">viral metagenome</name>
    <dbReference type="NCBI Taxonomy" id="1070528"/>
    <lineage>
        <taxon>unclassified sequences</taxon>
        <taxon>metagenomes</taxon>
        <taxon>organismal metagenomes</taxon>
    </lineage>
</organism>
<sequence length="268" mass="30781">MNSVKPFKKFLMELNSKFPEKFPVTRVQDEDVEQFHAVFVEHSLEILKKDAGLWSVPRVIFGQDLSELWKDEASHSVIWGNMQGCLFCSMFHGKLEDKLKGNIPLLSTMLKSVIGERSELDDILNDETKQSSITEFLEFLKETKMAGLMMSVFERLDFSQLDVDLSFDDIPKKINELQNNPSIQKIQADLKSFIEEKSRTGEFTKEIVMRDVESIKVKVQELFGNAFNDVLGTRKAEVAPEVVTANTPEARRARMIARMKRKLKEGKK</sequence>
<name>A0A6C0HGS2_9ZZZZ</name>
<evidence type="ECO:0000313" key="1">
    <source>
        <dbReference type="EMBL" id="QHT79306.1"/>
    </source>
</evidence>